<dbReference type="GO" id="GO:0022848">
    <property type="term" value="F:acetylcholine-gated monoatomic cation-selective channel activity"/>
    <property type="evidence" value="ECO:0007669"/>
    <property type="project" value="InterPro"/>
</dbReference>
<keyword evidence="2 20" id="KW-0813">Transport</keyword>
<dbReference type="Pfam" id="PF02932">
    <property type="entry name" value="Neur_chan_memb"/>
    <property type="match status" value="1"/>
</dbReference>
<keyword evidence="10" id="KW-1015">Disulfide bond</keyword>
<dbReference type="GO" id="GO:0004888">
    <property type="term" value="F:transmembrane signaling receptor activity"/>
    <property type="evidence" value="ECO:0007669"/>
    <property type="project" value="InterPro"/>
</dbReference>
<dbReference type="InterPro" id="IPR038050">
    <property type="entry name" value="Neuro_actylchol_rec"/>
</dbReference>
<evidence type="ECO:0000256" key="2">
    <source>
        <dbReference type="ARBA" id="ARBA00022448"/>
    </source>
</evidence>
<feature type="transmembrane region" description="Helical" evidence="20">
    <location>
        <begin position="437"/>
        <end position="459"/>
    </location>
</feature>
<evidence type="ECO:0000256" key="15">
    <source>
        <dbReference type="ARBA" id="ARBA00023303"/>
    </source>
</evidence>
<dbReference type="Ensembl" id="ENSTRUT00000014083.3">
    <property type="protein sequence ID" value="ENSTRUP00000014018.3"/>
    <property type="gene ID" value="ENSTRUG00000005762.3"/>
</dbReference>
<dbReference type="FunFam" id="1.20.58.390:FF:000022">
    <property type="entry name" value="Nicotinic acetylcholine receptor subunit alpha4"/>
    <property type="match status" value="1"/>
</dbReference>
<evidence type="ECO:0000259" key="21">
    <source>
        <dbReference type="Pfam" id="PF02931"/>
    </source>
</evidence>
<comment type="subcellular location">
    <subcellularLocation>
        <location evidence="16">Postsynaptic cell membrane</location>
        <topology evidence="16">Multi-pass membrane protein</topology>
    </subcellularLocation>
</comment>
<evidence type="ECO:0000313" key="23">
    <source>
        <dbReference type="Ensembl" id="ENSTRUP00000014018.3"/>
    </source>
</evidence>
<dbReference type="SUPFAM" id="SSF63712">
    <property type="entry name" value="Nicotinic receptor ligand binding domain-like"/>
    <property type="match status" value="1"/>
</dbReference>
<evidence type="ECO:0000256" key="4">
    <source>
        <dbReference type="ARBA" id="ARBA00022692"/>
    </source>
</evidence>
<keyword evidence="8 20" id="KW-0406">Ion transport</keyword>
<evidence type="ECO:0000256" key="13">
    <source>
        <dbReference type="ARBA" id="ARBA00023257"/>
    </source>
</evidence>
<dbReference type="AlphaFoldDB" id="H2SNN1"/>
<sequence length="472" mass="54147">MFRRLQVCLSQTNGDTEERLVEHLLNPAHYNKLIRPATNGSELVTVQLMVSLAQLISVHEREQVMTTNVWLTQEWQDYRLTWIPEEFDGMLKVRLPSKHIWLPDVVLYNNADGVYEVSFYSNAVVSYDGSIFWLPPAIYKSACKIEVKHFPFDQQNCTLRFRSWTYDRTEIDLVLRADVASMDDFTPSGEWDIIALPGRRNENPGDPTYVDITYDFIIRRKPLFYTINLIIPCVLITSLAILVFYLPSDCGEKMTLCISVLLALTVFLLLISKIVPPTSLDVPLVGKYLMFTMVLVTFSIVTSVCVLNVHHRSPTTHTMPPWVKMVFLQKLPALLFMRQPRNSCERQRLRQRRRAQEHKEGGWIFGKEDSDPCTCYVNRASVKQFGGDLGGAGGSMDGLNREAVEGVRFIANHMKSEDDDQSVSEDWKYVAMVIDRLFLWIFVFVCVFGTMGMFMQPLFQNYTAKTINSSPG</sequence>
<evidence type="ECO:0000256" key="12">
    <source>
        <dbReference type="ARBA" id="ARBA00023180"/>
    </source>
</evidence>
<feature type="transmembrane region" description="Helical" evidence="20">
    <location>
        <begin position="256"/>
        <end position="276"/>
    </location>
</feature>
<dbReference type="CDD" id="cd19064">
    <property type="entry name" value="LGIC_TM_nAChR"/>
    <property type="match status" value="1"/>
</dbReference>
<comment type="catalytic activity">
    <reaction evidence="19">
        <text>Ca(2+)(in) = Ca(2+)(out)</text>
        <dbReference type="Rhea" id="RHEA:29671"/>
        <dbReference type="ChEBI" id="CHEBI:29108"/>
    </reaction>
</comment>
<keyword evidence="14" id="KW-1071">Ligand-gated ion channel</keyword>
<dbReference type="NCBIfam" id="TIGR00860">
    <property type="entry name" value="LIC"/>
    <property type="match status" value="1"/>
</dbReference>
<dbReference type="GO" id="GO:0045211">
    <property type="term" value="C:postsynaptic membrane"/>
    <property type="evidence" value="ECO:0007669"/>
    <property type="project" value="UniProtKB-SubCell"/>
</dbReference>
<gene>
    <name evidence="23" type="primary">chrnb2</name>
</gene>
<keyword evidence="5" id="KW-0732">Signal</keyword>
<evidence type="ECO:0000256" key="1">
    <source>
        <dbReference type="ARBA" id="ARBA00009237"/>
    </source>
</evidence>
<accession>H2SNN1</accession>
<proteinExistence type="inferred from homology"/>
<dbReference type="PROSITE" id="PS00236">
    <property type="entry name" value="NEUROTR_ION_CHANNEL"/>
    <property type="match status" value="1"/>
</dbReference>
<keyword evidence="7" id="KW-0770">Synapse</keyword>
<evidence type="ECO:0000313" key="24">
    <source>
        <dbReference type="Proteomes" id="UP000005226"/>
    </source>
</evidence>
<keyword evidence="13" id="KW-0628">Postsynaptic cell membrane</keyword>
<evidence type="ECO:0000256" key="3">
    <source>
        <dbReference type="ARBA" id="ARBA00022475"/>
    </source>
</evidence>
<evidence type="ECO:0000256" key="14">
    <source>
        <dbReference type="ARBA" id="ARBA00023286"/>
    </source>
</evidence>
<dbReference type="Pfam" id="PF02931">
    <property type="entry name" value="Neur_chan_LBD"/>
    <property type="match status" value="1"/>
</dbReference>
<dbReference type="FunFam" id="2.70.170.10:FF:000006">
    <property type="entry name" value="Cholinergic receptor nicotinic beta 2 subunit"/>
    <property type="match status" value="1"/>
</dbReference>
<dbReference type="InterPro" id="IPR018000">
    <property type="entry name" value="Neurotransmitter_ion_chnl_CS"/>
</dbReference>
<dbReference type="InterPro" id="IPR036719">
    <property type="entry name" value="Neuro-gated_channel_TM_sf"/>
</dbReference>
<evidence type="ECO:0000256" key="8">
    <source>
        <dbReference type="ARBA" id="ARBA00023065"/>
    </source>
</evidence>
<comment type="similarity">
    <text evidence="1">Belongs to the ligand-gated ion channel (TC 1.A.9) family. Acetylcholine receptor (TC 1.A.9.1) subfamily.</text>
</comment>
<keyword evidence="3" id="KW-1003">Cell membrane</keyword>
<dbReference type="PRINTS" id="PR00252">
    <property type="entry name" value="NRIONCHANNEL"/>
</dbReference>
<evidence type="ECO:0000259" key="22">
    <source>
        <dbReference type="Pfam" id="PF02932"/>
    </source>
</evidence>
<feature type="transmembrane region" description="Helical" evidence="20">
    <location>
        <begin position="223"/>
        <end position="244"/>
    </location>
</feature>
<feature type="domain" description="Neurotransmitter-gated ion-channel ligand-binding" evidence="21">
    <location>
        <begin position="17"/>
        <end position="222"/>
    </location>
</feature>
<evidence type="ECO:0000256" key="10">
    <source>
        <dbReference type="ARBA" id="ARBA00023157"/>
    </source>
</evidence>
<dbReference type="InterPro" id="IPR006201">
    <property type="entry name" value="Neur_channel"/>
</dbReference>
<evidence type="ECO:0000256" key="16">
    <source>
        <dbReference type="ARBA" id="ARBA00034104"/>
    </source>
</evidence>
<evidence type="ECO:0000256" key="11">
    <source>
        <dbReference type="ARBA" id="ARBA00023170"/>
    </source>
</evidence>
<reference evidence="23 24" key="1">
    <citation type="journal article" date="2011" name="Genome Biol. Evol.">
        <title>Integration of the genetic map and genome assembly of fugu facilitates insights into distinct features of genome evolution in teleosts and mammals.</title>
        <authorList>
            <person name="Kai W."/>
            <person name="Kikuchi K."/>
            <person name="Tohari S."/>
            <person name="Chew A.K."/>
            <person name="Tay A."/>
            <person name="Fujiwara A."/>
            <person name="Hosoya S."/>
            <person name="Suetake H."/>
            <person name="Naruse K."/>
            <person name="Brenner S."/>
            <person name="Suzuki Y."/>
            <person name="Venkatesh B."/>
        </authorList>
    </citation>
    <scope>NUCLEOTIDE SEQUENCE [LARGE SCALE GENOMIC DNA]</scope>
</reference>
<reference evidence="23" key="3">
    <citation type="submission" date="2025-09" db="UniProtKB">
        <authorList>
            <consortium name="Ensembl"/>
        </authorList>
    </citation>
    <scope>IDENTIFICATION</scope>
</reference>
<dbReference type="Proteomes" id="UP000005226">
    <property type="component" value="Chromosome 7"/>
</dbReference>
<dbReference type="SUPFAM" id="SSF90112">
    <property type="entry name" value="Neurotransmitter-gated ion-channel transmembrane pore"/>
    <property type="match status" value="1"/>
</dbReference>
<dbReference type="InterPro" id="IPR006202">
    <property type="entry name" value="Neur_chan_lig-bd"/>
</dbReference>
<evidence type="ECO:0000256" key="17">
    <source>
        <dbReference type="ARBA" id="ARBA00034430"/>
    </source>
</evidence>
<feature type="domain" description="Neurotransmitter-gated ion-channel transmembrane" evidence="22">
    <location>
        <begin position="229"/>
        <end position="454"/>
    </location>
</feature>
<evidence type="ECO:0000256" key="6">
    <source>
        <dbReference type="ARBA" id="ARBA00022989"/>
    </source>
</evidence>
<dbReference type="InterPro" id="IPR002394">
    <property type="entry name" value="Nicotinic_acetylcholine_rcpt"/>
</dbReference>
<evidence type="ECO:0000256" key="18">
    <source>
        <dbReference type="ARBA" id="ARBA00036239"/>
    </source>
</evidence>
<feature type="transmembrane region" description="Helical" evidence="20">
    <location>
        <begin position="288"/>
        <end position="309"/>
    </location>
</feature>
<keyword evidence="15 20" id="KW-0407">Ion channel</keyword>
<dbReference type="Gene3D" id="2.70.170.10">
    <property type="entry name" value="Neurotransmitter-gated ion-channel ligand-binding domain"/>
    <property type="match status" value="1"/>
</dbReference>
<name>H2SNN1_TAKRU</name>
<dbReference type="PRINTS" id="PR00254">
    <property type="entry name" value="NICOTINICR"/>
</dbReference>
<keyword evidence="24" id="KW-1185">Reference proteome</keyword>
<protein>
    <submittedName>
        <fullName evidence="23">Cholinergic receptor nicotinic beta 2 subunit</fullName>
    </submittedName>
</protein>
<keyword evidence="4 20" id="KW-0812">Transmembrane</keyword>
<evidence type="ECO:0000256" key="19">
    <source>
        <dbReference type="ARBA" id="ARBA00036634"/>
    </source>
</evidence>
<dbReference type="GeneTree" id="ENSGT00940000158417"/>
<dbReference type="Gene3D" id="1.20.58.390">
    <property type="entry name" value="Neurotransmitter-gated ion-channel transmembrane domain"/>
    <property type="match status" value="2"/>
</dbReference>
<comment type="catalytic activity">
    <reaction evidence="18">
        <text>Na(+)(in) = Na(+)(out)</text>
        <dbReference type="Rhea" id="RHEA:34963"/>
        <dbReference type="ChEBI" id="CHEBI:29101"/>
    </reaction>
</comment>
<organism evidence="23 24">
    <name type="scientific">Takifugu rubripes</name>
    <name type="common">Japanese pufferfish</name>
    <name type="synonym">Fugu rubripes</name>
    <dbReference type="NCBI Taxonomy" id="31033"/>
    <lineage>
        <taxon>Eukaryota</taxon>
        <taxon>Metazoa</taxon>
        <taxon>Chordata</taxon>
        <taxon>Craniata</taxon>
        <taxon>Vertebrata</taxon>
        <taxon>Euteleostomi</taxon>
        <taxon>Actinopterygii</taxon>
        <taxon>Neopterygii</taxon>
        <taxon>Teleostei</taxon>
        <taxon>Neoteleostei</taxon>
        <taxon>Acanthomorphata</taxon>
        <taxon>Eupercaria</taxon>
        <taxon>Tetraodontiformes</taxon>
        <taxon>Tetradontoidea</taxon>
        <taxon>Tetraodontidae</taxon>
        <taxon>Takifugu</taxon>
    </lineage>
</organism>
<keyword evidence="9 20" id="KW-0472">Membrane</keyword>
<reference evidence="23" key="2">
    <citation type="submission" date="2025-08" db="UniProtKB">
        <authorList>
            <consortium name="Ensembl"/>
        </authorList>
    </citation>
    <scope>IDENTIFICATION</scope>
</reference>
<evidence type="ECO:0000256" key="9">
    <source>
        <dbReference type="ARBA" id="ARBA00023136"/>
    </source>
</evidence>
<comment type="catalytic activity">
    <reaction evidence="17">
        <text>K(+)(in) = K(+)(out)</text>
        <dbReference type="Rhea" id="RHEA:29463"/>
        <dbReference type="ChEBI" id="CHEBI:29103"/>
    </reaction>
</comment>
<dbReference type="InterPro" id="IPR036734">
    <property type="entry name" value="Neur_chan_lig-bd_sf"/>
</dbReference>
<dbReference type="CDD" id="cd19025">
    <property type="entry name" value="LGIC_ECD_nAChR_B2"/>
    <property type="match status" value="1"/>
</dbReference>
<dbReference type="InterPro" id="IPR006029">
    <property type="entry name" value="Neurotrans-gated_channel_TM"/>
</dbReference>
<evidence type="ECO:0000256" key="20">
    <source>
        <dbReference type="RuleBase" id="RU000687"/>
    </source>
</evidence>
<keyword evidence="11" id="KW-0675">Receptor</keyword>
<keyword evidence="12" id="KW-0325">Glycoprotein</keyword>
<dbReference type="GO" id="GO:0007271">
    <property type="term" value="P:synaptic transmission, cholinergic"/>
    <property type="evidence" value="ECO:0007669"/>
    <property type="project" value="UniProtKB-ARBA"/>
</dbReference>
<evidence type="ECO:0000256" key="5">
    <source>
        <dbReference type="ARBA" id="ARBA00022729"/>
    </source>
</evidence>
<dbReference type="FunFam" id="1.20.58.390:FF:000008">
    <property type="entry name" value="Cholinergic receptor nicotinic beta 4 subunit"/>
    <property type="match status" value="1"/>
</dbReference>
<evidence type="ECO:0000256" key="7">
    <source>
        <dbReference type="ARBA" id="ARBA00023018"/>
    </source>
</evidence>
<dbReference type="PANTHER" id="PTHR18945">
    <property type="entry name" value="NEUROTRANSMITTER GATED ION CHANNEL"/>
    <property type="match status" value="1"/>
</dbReference>
<keyword evidence="6 20" id="KW-1133">Transmembrane helix</keyword>